<keyword evidence="3" id="KW-1185">Reference proteome</keyword>
<dbReference type="PANTHER" id="PTHR37835">
    <property type="entry name" value="ALPHA-CLOSTRIPAIN"/>
    <property type="match status" value="1"/>
</dbReference>
<dbReference type="Proteomes" id="UP000050501">
    <property type="component" value="Unassembled WGS sequence"/>
</dbReference>
<dbReference type="Pfam" id="PF03415">
    <property type="entry name" value="Peptidase_C11"/>
    <property type="match status" value="1"/>
</dbReference>
<organism evidence="2 3">
    <name type="scientific">Levilinea saccharolytica</name>
    <dbReference type="NCBI Taxonomy" id="229921"/>
    <lineage>
        <taxon>Bacteria</taxon>
        <taxon>Bacillati</taxon>
        <taxon>Chloroflexota</taxon>
        <taxon>Anaerolineae</taxon>
        <taxon>Anaerolineales</taxon>
        <taxon>Anaerolineaceae</taxon>
        <taxon>Levilinea</taxon>
    </lineage>
</organism>
<dbReference type="InterPro" id="IPR005077">
    <property type="entry name" value="Peptidase_C11"/>
</dbReference>
<dbReference type="Gene3D" id="3.40.50.11970">
    <property type="match status" value="1"/>
</dbReference>
<evidence type="ECO:0000313" key="3">
    <source>
        <dbReference type="Proteomes" id="UP000050501"/>
    </source>
</evidence>
<dbReference type="EMBL" id="LGCM01000012">
    <property type="protein sequence ID" value="KPL90240.1"/>
    <property type="molecule type" value="Genomic_DNA"/>
</dbReference>
<proteinExistence type="predicted"/>
<feature type="region of interest" description="Disordered" evidence="1">
    <location>
        <begin position="39"/>
        <end position="61"/>
    </location>
</feature>
<dbReference type="STRING" id="229921.ADN01_02570"/>
<dbReference type="PROSITE" id="PS51257">
    <property type="entry name" value="PROKAR_LIPOPROTEIN"/>
    <property type="match status" value="1"/>
</dbReference>
<sequence>MRPRRNKLLLTLLTILVIQALILSCGFLDEEIADDTEAIPAEEAVRPPTRTPRPVSPNQSTSGDSWLVMFYQNADDQILEKDIYIDLNEAELIGSSENLTLVSQIDRYRGAFKGDGNWTSTKRFYIEQDGDLNTVHSTEVEDLGEADSGDKQTLVDFATWAITTYPADRYALILSDHGAGWTGGWSDDNPVEGSQFTVNDIDTALAEIIANTGINGFELVGFDACLMAHIEPLSAIAPYARYAVASEEVEPSLGWAYHYFLEKLAENPSMDGAELSQHIVDGYIREDIRIVDPAARRAYLEELGVRGDMNPARMADELGGSITLAAIDLSQMGTVNQAFNDLTLSLAEENPRGAAKARSYAQAYESIFGGNAPSPFIDMSHFAELLQDLYGSNSAVGQSAEGLRQAVQQAVIAEKHGPERPGSNGMAVFFPTSNQFQDFYRAYVKQASRFAGASLWDDYLVNHYTGTAVKPSGADLALLEPQYGQVPDMAQLEESGAEVSEPVVAPGKGEITISPLTLDLDEIPPDGVATISADISGGNIAYIYVYTLYFDEESNSYLSVDLDFLDAGEVKDIGGVIYPDWGTDDPLLLDVEWSPIVSFISDGSQEALAAAEAEIYGVGTEDTTYLVWGAYTFVEDNITRDAVMRFDAEGKFINIFGFLDDNGQGAPREIIPQVGDQFTVEEKWLEFDNNPDGEIAYYNGDTLTFGGSPMELVIDGTYTGSYVVGILVEDFDGNTYEQFTTITVSE</sequence>
<protein>
    <recommendedName>
        <fullName evidence="4">Clostripain</fullName>
    </recommendedName>
</protein>
<name>A0A0P6YI97_9CHLR</name>
<dbReference type="RefSeq" id="WP_075070910.1">
    <property type="nucleotide sequence ID" value="NZ_LGCM01000012.1"/>
</dbReference>
<dbReference type="AlphaFoldDB" id="A0A0P6YI97"/>
<comment type="caution">
    <text evidence="2">The sequence shown here is derived from an EMBL/GenBank/DDBJ whole genome shotgun (WGS) entry which is preliminary data.</text>
</comment>
<evidence type="ECO:0008006" key="4">
    <source>
        <dbReference type="Google" id="ProtNLM"/>
    </source>
</evidence>
<dbReference type="PANTHER" id="PTHR37835:SF1">
    <property type="entry name" value="ALPHA-CLOSTRIPAIN"/>
    <property type="match status" value="1"/>
</dbReference>
<evidence type="ECO:0000256" key="1">
    <source>
        <dbReference type="SAM" id="MobiDB-lite"/>
    </source>
</evidence>
<reference evidence="2 3" key="1">
    <citation type="submission" date="2015-07" db="EMBL/GenBank/DDBJ databases">
        <title>Genome sequence of Levilinea saccharolytica DSM 16555.</title>
        <authorList>
            <person name="Hemp J."/>
            <person name="Ward L.M."/>
            <person name="Pace L.A."/>
            <person name="Fischer W.W."/>
        </authorList>
    </citation>
    <scope>NUCLEOTIDE SEQUENCE [LARGE SCALE GENOMIC DNA]</scope>
    <source>
        <strain evidence="2 3">KIBI-1</strain>
    </source>
</reference>
<accession>A0A0P6YI97</accession>
<evidence type="ECO:0000313" key="2">
    <source>
        <dbReference type="EMBL" id="KPL90240.1"/>
    </source>
</evidence>
<gene>
    <name evidence="2" type="ORF">ADN01_02570</name>
</gene>